<comment type="caution">
    <text evidence="3">The sequence shown here is derived from an EMBL/GenBank/DDBJ whole genome shotgun (WGS) entry which is preliminary data.</text>
</comment>
<accession>A0A4Q7MI19</accession>
<reference evidence="3 4" key="1">
    <citation type="submission" date="2019-02" db="EMBL/GenBank/DDBJ databases">
        <title>Genomic Encyclopedia of Type Strains, Phase IV (KMG-IV): sequencing the most valuable type-strain genomes for metagenomic binning, comparative biology and taxonomic classification.</title>
        <authorList>
            <person name="Goeker M."/>
        </authorList>
    </citation>
    <scope>NUCLEOTIDE SEQUENCE [LARGE SCALE GENOMIC DNA]</scope>
    <source>
        <strain evidence="3 4">DSM 43045</strain>
    </source>
</reference>
<protein>
    <submittedName>
        <fullName evidence="3">Uncharacterized protein DUF3159</fullName>
    </submittedName>
</protein>
<feature type="transmembrane region" description="Helical" evidence="2">
    <location>
        <begin position="148"/>
        <end position="168"/>
    </location>
</feature>
<dbReference type="RefSeq" id="WP_130352747.1">
    <property type="nucleotide sequence ID" value="NZ_SGWY01000002.1"/>
</dbReference>
<keyword evidence="2" id="KW-0472">Membrane</keyword>
<dbReference type="InterPro" id="IPR016566">
    <property type="entry name" value="UCP010219"/>
</dbReference>
<keyword evidence="4" id="KW-1185">Reference proteome</keyword>
<dbReference type="OrthoDB" id="5244221at2"/>
<evidence type="ECO:0000256" key="1">
    <source>
        <dbReference type="SAM" id="MobiDB-lite"/>
    </source>
</evidence>
<feature type="transmembrane region" description="Helical" evidence="2">
    <location>
        <begin position="180"/>
        <end position="203"/>
    </location>
</feature>
<feature type="compositionally biased region" description="Basic and acidic residues" evidence="1">
    <location>
        <begin position="1"/>
        <end position="18"/>
    </location>
</feature>
<feature type="transmembrane region" description="Helical" evidence="2">
    <location>
        <begin position="223"/>
        <end position="244"/>
    </location>
</feature>
<dbReference type="AlphaFoldDB" id="A0A4Q7MI19"/>
<proteinExistence type="predicted"/>
<feature type="transmembrane region" description="Helical" evidence="2">
    <location>
        <begin position="120"/>
        <end position="141"/>
    </location>
</feature>
<evidence type="ECO:0000256" key="2">
    <source>
        <dbReference type="SAM" id="Phobius"/>
    </source>
</evidence>
<dbReference type="Proteomes" id="UP000293289">
    <property type="component" value="Unassembled WGS sequence"/>
</dbReference>
<evidence type="ECO:0000313" key="4">
    <source>
        <dbReference type="Proteomes" id="UP000293289"/>
    </source>
</evidence>
<gene>
    <name evidence="3" type="ORF">EV187_1844</name>
</gene>
<keyword evidence="2" id="KW-1133">Transmembrane helix</keyword>
<feature type="transmembrane region" description="Helical" evidence="2">
    <location>
        <begin position="256"/>
        <end position="278"/>
    </location>
</feature>
<dbReference type="Pfam" id="PF11361">
    <property type="entry name" value="DUF3159"/>
    <property type="match status" value="1"/>
</dbReference>
<dbReference type="EMBL" id="SGWY01000002">
    <property type="protein sequence ID" value="RZS66129.1"/>
    <property type="molecule type" value="Genomic_DNA"/>
</dbReference>
<sequence>MTEPDAERRPVRDDRADAADAVPAPSDEVGARGASGDMGAADAAAGASPDSAEFARQFAAAAERSGLGALARDERLTGRDLLGAVGGVRGILEALLPGLVFLVTYSVLTSFAGWDAQAALVPSLAASVGLAVVFTIVRIATKGQPTQAIAGLVGVLASAALALWTGNARDNYVLGFFTNAAYALALFISLLVRWPALGLIVGFLMGDGLAWREDKRKYRAAQFLTLVWIGLFVARLVVQVPLYLVDNVEALGATRLLMGVPLYALVLVFSWLVVRAVYPSSRRSDG</sequence>
<keyword evidence="2" id="KW-0812">Transmembrane</keyword>
<feature type="region of interest" description="Disordered" evidence="1">
    <location>
        <begin position="1"/>
        <end position="46"/>
    </location>
</feature>
<name>A0A4Q7MI19_9MICO</name>
<evidence type="ECO:0000313" key="3">
    <source>
        <dbReference type="EMBL" id="RZS66129.1"/>
    </source>
</evidence>
<organism evidence="3 4">
    <name type="scientific">Agromyces ramosus</name>
    <dbReference type="NCBI Taxonomy" id="33879"/>
    <lineage>
        <taxon>Bacteria</taxon>
        <taxon>Bacillati</taxon>
        <taxon>Actinomycetota</taxon>
        <taxon>Actinomycetes</taxon>
        <taxon>Micrococcales</taxon>
        <taxon>Microbacteriaceae</taxon>
        <taxon>Agromyces</taxon>
    </lineage>
</organism>
<feature type="compositionally biased region" description="Low complexity" evidence="1">
    <location>
        <begin position="19"/>
        <end position="46"/>
    </location>
</feature>